<sequence length="209" mass="24682">MAKYSTKVKIRATTTDCFFGFMIMNAYHKFEADTIVLHKHSVLTSYVIGENLLLSTPWYDVDHVFFPILTPSQAHWILAQFDIKQRLLYVFNSSQRTIRGRQIEEAVEPLSKIIPHLMIRSGFWKPKSTTDKEILEKPSIQIVKDISQQENGRDCRVFVIKYLEYLLYNKLQSMHEPFNTKMAHYDLAVQLYKHGKDRRQCKHDKKKAR</sequence>
<dbReference type="PANTHER" id="PTHR31470">
    <property type="entry name" value="CYSTEINE PROTEINASES SUPERFAMILY PROTEIN-RELATED-RELATED"/>
    <property type="match status" value="1"/>
</dbReference>
<reference evidence="6" key="1">
    <citation type="submission" date="2024-07" db="EMBL/GenBank/DDBJ databases">
        <title>Two chromosome-level genome assemblies of Korean endemic species Abeliophyllum distichum and Forsythia ovata (Oleaceae).</title>
        <authorList>
            <person name="Jang H."/>
        </authorList>
    </citation>
    <scope>NUCLEOTIDE SEQUENCE [LARGE SCALE GENOMIC DNA]</scope>
</reference>
<dbReference type="AlphaFoldDB" id="A0ABD1PNM8"/>
<evidence type="ECO:0000256" key="3">
    <source>
        <dbReference type="ARBA" id="ARBA00022801"/>
    </source>
</evidence>
<name>A0ABD1PNM8_9LAMI</name>
<dbReference type="EMBL" id="JBFOLK010000013">
    <property type="protein sequence ID" value="KAL2465512.1"/>
    <property type="molecule type" value="Genomic_DNA"/>
</dbReference>
<gene>
    <name evidence="5" type="ORF">Adt_41363</name>
</gene>
<keyword evidence="6" id="KW-1185">Reference proteome</keyword>
<keyword evidence="2" id="KW-0645">Protease</keyword>
<evidence type="ECO:0000256" key="1">
    <source>
        <dbReference type="ARBA" id="ARBA00005234"/>
    </source>
</evidence>
<accession>A0ABD1PNM8</accession>
<evidence type="ECO:0000256" key="2">
    <source>
        <dbReference type="ARBA" id="ARBA00022670"/>
    </source>
</evidence>
<dbReference type="GO" id="GO:0008233">
    <property type="term" value="F:peptidase activity"/>
    <property type="evidence" value="ECO:0007669"/>
    <property type="project" value="UniProtKB-KW"/>
</dbReference>
<evidence type="ECO:0000259" key="4">
    <source>
        <dbReference type="PROSITE" id="PS50600"/>
    </source>
</evidence>
<keyword evidence="3" id="KW-0378">Hydrolase</keyword>
<feature type="domain" description="Ubiquitin-like protease family profile" evidence="4">
    <location>
        <begin position="1"/>
        <end position="166"/>
    </location>
</feature>
<organism evidence="5 6">
    <name type="scientific">Abeliophyllum distichum</name>
    <dbReference type="NCBI Taxonomy" id="126358"/>
    <lineage>
        <taxon>Eukaryota</taxon>
        <taxon>Viridiplantae</taxon>
        <taxon>Streptophyta</taxon>
        <taxon>Embryophyta</taxon>
        <taxon>Tracheophyta</taxon>
        <taxon>Spermatophyta</taxon>
        <taxon>Magnoliopsida</taxon>
        <taxon>eudicotyledons</taxon>
        <taxon>Gunneridae</taxon>
        <taxon>Pentapetalae</taxon>
        <taxon>asterids</taxon>
        <taxon>lamiids</taxon>
        <taxon>Lamiales</taxon>
        <taxon>Oleaceae</taxon>
        <taxon>Forsythieae</taxon>
        <taxon>Abeliophyllum</taxon>
    </lineage>
</organism>
<protein>
    <recommendedName>
        <fullName evidence="4">Ubiquitin-like protease family profile domain-containing protein</fullName>
    </recommendedName>
</protein>
<proteinExistence type="inferred from homology"/>
<dbReference type="Proteomes" id="UP001604336">
    <property type="component" value="Unassembled WGS sequence"/>
</dbReference>
<dbReference type="InterPro" id="IPR003653">
    <property type="entry name" value="Peptidase_C48_C"/>
</dbReference>
<dbReference type="InterPro" id="IPR038765">
    <property type="entry name" value="Papain-like_cys_pep_sf"/>
</dbReference>
<dbReference type="PROSITE" id="PS50600">
    <property type="entry name" value="ULP_PROTEASE"/>
    <property type="match status" value="1"/>
</dbReference>
<evidence type="ECO:0000313" key="5">
    <source>
        <dbReference type="EMBL" id="KAL2465512.1"/>
    </source>
</evidence>
<comment type="similarity">
    <text evidence="1">Belongs to the peptidase C48 family.</text>
</comment>
<comment type="caution">
    <text evidence="5">The sequence shown here is derived from an EMBL/GenBank/DDBJ whole genome shotgun (WGS) entry which is preliminary data.</text>
</comment>
<dbReference type="Pfam" id="PF02902">
    <property type="entry name" value="Peptidase_C48"/>
    <property type="match status" value="1"/>
</dbReference>
<dbReference type="SUPFAM" id="SSF54001">
    <property type="entry name" value="Cysteine proteinases"/>
    <property type="match status" value="1"/>
</dbReference>
<dbReference type="PANTHER" id="PTHR31470:SF53">
    <property type="entry name" value="CYSTEINE PROTEINASES SUPERFAMILY PROTEIN-RELATED"/>
    <property type="match status" value="1"/>
</dbReference>
<dbReference type="Gene3D" id="3.40.395.10">
    <property type="entry name" value="Adenoviral Proteinase, Chain A"/>
    <property type="match status" value="1"/>
</dbReference>
<dbReference type="GO" id="GO:0006508">
    <property type="term" value="P:proteolysis"/>
    <property type="evidence" value="ECO:0007669"/>
    <property type="project" value="UniProtKB-KW"/>
</dbReference>
<evidence type="ECO:0000313" key="6">
    <source>
        <dbReference type="Proteomes" id="UP001604336"/>
    </source>
</evidence>